<reference evidence="1" key="1">
    <citation type="submission" date="2023-06" db="EMBL/GenBank/DDBJ databases">
        <authorList>
            <consortium name="Lawrence Berkeley National Laboratory"/>
            <person name="Ahrendt S."/>
            <person name="Sahu N."/>
            <person name="Indic B."/>
            <person name="Wong-Bajracharya J."/>
            <person name="Merenyi Z."/>
            <person name="Ke H.-M."/>
            <person name="Monk M."/>
            <person name="Kocsube S."/>
            <person name="Drula E."/>
            <person name="Lipzen A."/>
            <person name="Balint B."/>
            <person name="Henrissat B."/>
            <person name="Andreopoulos B."/>
            <person name="Martin F.M."/>
            <person name="Harder C.B."/>
            <person name="Rigling D."/>
            <person name="Ford K.L."/>
            <person name="Foster G.D."/>
            <person name="Pangilinan J."/>
            <person name="Papanicolaou A."/>
            <person name="Barry K."/>
            <person name="LaButti K."/>
            <person name="Viragh M."/>
            <person name="Koriabine M."/>
            <person name="Yan M."/>
            <person name="Riley R."/>
            <person name="Champramary S."/>
            <person name="Plett K.L."/>
            <person name="Tsai I.J."/>
            <person name="Slot J."/>
            <person name="Sipos G."/>
            <person name="Plett J."/>
            <person name="Nagy L.G."/>
            <person name="Grigoriev I.V."/>
        </authorList>
    </citation>
    <scope>NUCLEOTIDE SEQUENCE</scope>
    <source>
        <strain evidence="1">CCBAS 213</strain>
    </source>
</reference>
<keyword evidence="2" id="KW-1185">Reference proteome</keyword>
<evidence type="ECO:0000313" key="1">
    <source>
        <dbReference type="EMBL" id="KAK0457345.1"/>
    </source>
</evidence>
<dbReference type="Proteomes" id="UP001175211">
    <property type="component" value="Unassembled WGS sequence"/>
</dbReference>
<protein>
    <recommendedName>
        <fullName evidence="3">F-box domain-containing protein</fullName>
    </recommendedName>
</protein>
<dbReference type="GeneID" id="85366009"/>
<dbReference type="RefSeq" id="XP_060329660.1">
    <property type="nucleotide sequence ID" value="XM_060482461.1"/>
</dbReference>
<comment type="caution">
    <text evidence="1">The sequence shown here is derived from an EMBL/GenBank/DDBJ whole genome shotgun (WGS) entry which is preliminary data.</text>
</comment>
<proteinExistence type="predicted"/>
<evidence type="ECO:0000313" key="2">
    <source>
        <dbReference type="Proteomes" id="UP001175211"/>
    </source>
</evidence>
<accession>A0AA39KA73</accession>
<evidence type="ECO:0008006" key="3">
    <source>
        <dbReference type="Google" id="ProtNLM"/>
    </source>
</evidence>
<sequence length="339" mass="38046">MTLQRRYGKSFATLIPLSIPPDVHVDLSNIRPSIVKSIPPADLDGFLRDLWQLNCRNLIPFLCLQQDWEVESVPCVGFRPPPLTSLDTVTLYLQPKHLVDWLVLSMNQSPVRRVVVCDSMSVLAQLTLPHLRTLDLQNGSISTNDLYKFLLRTSIENILISDAKLMASTENIHIQPLPRLSYIAAPPDVLTLFSPQLLAAVRSIRLQADPSSMDATQCVHNHQQAFLFISQLPNVHSLSACLGELVSTGALWADFAFPNSYERAEQRLVNITELSINDLVSIPAPQIAEAVARFPNVRNLFMLVPYSWPCLEEIATACPSLIKICTMGKRYDCMFRSRN</sequence>
<gene>
    <name evidence="1" type="ORF">EV420DRAFT_521821</name>
</gene>
<dbReference type="EMBL" id="JAUEPS010000022">
    <property type="protein sequence ID" value="KAK0457345.1"/>
    <property type="molecule type" value="Genomic_DNA"/>
</dbReference>
<dbReference type="AlphaFoldDB" id="A0AA39KA73"/>
<name>A0AA39KA73_ARMTA</name>
<organism evidence="1 2">
    <name type="scientific">Armillaria tabescens</name>
    <name type="common">Ringless honey mushroom</name>
    <name type="synonym">Agaricus tabescens</name>
    <dbReference type="NCBI Taxonomy" id="1929756"/>
    <lineage>
        <taxon>Eukaryota</taxon>
        <taxon>Fungi</taxon>
        <taxon>Dikarya</taxon>
        <taxon>Basidiomycota</taxon>
        <taxon>Agaricomycotina</taxon>
        <taxon>Agaricomycetes</taxon>
        <taxon>Agaricomycetidae</taxon>
        <taxon>Agaricales</taxon>
        <taxon>Marasmiineae</taxon>
        <taxon>Physalacriaceae</taxon>
        <taxon>Desarmillaria</taxon>
    </lineage>
</organism>